<keyword evidence="10" id="KW-1185">Reference proteome</keyword>
<dbReference type="EMBL" id="QYUJ01000009">
    <property type="protein sequence ID" value="RJF74618.1"/>
    <property type="molecule type" value="Genomic_DNA"/>
</dbReference>
<gene>
    <name evidence="9" type="ORF">D3875_03495</name>
</gene>
<name>A0A418VET0_9DEIO</name>
<comment type="caution">
    <text evidence="9">The sequence shown here is derived from an EMBL/GenBank/DDBJ whole genome shotgun (WGS) entry which is preliminary data.</text>
</comment>
<reference evidence="9 10" key="1">
    <citation type="submission" date="2018-09" db="EMBL/GenBank/DDBJ databases">
        <authorList>
            <person name="Zhu H."/>
        </authorList>
    </citation>
    <scope>NUCLEOTIDE SEQUENCE [LARGE SCALE GENOMIC DNA]</scope>
    <source>
        <strain evidence="9 10">K2S05-167</strain>
    </source>
</reference>
<dbReference type="Pfam" id="PF03852">
    <property type="entry name" value="Vsr"/>
    <property type="match status" value="1"/>
</dbReference>
<dbReference type="SUPFAM" id="SSF52980">
    <property type="entry name" value="Restriction endonuclease-like"/>
    <property type="match status" value="1"/>
</dbReference>
<organism evidence="9 10">
    <name type="scientific">Deinococcus cavernae</name>
    <dbReference type="NCBI Taxonomy" id="2320857"/>
    <lineage>
        <taxon>Bacteria</taxon>
        <taxon>Thermotogati</taxon>
        <taxon>Deinococcota</taxon>
        <taxon>Deinococci</taxon>
        <taxon>Deinococcales</taxon>
        <taxon>Deinococcaceae</taxon>
        <taxon>Deinococcus</taxon>
    </lineage>
</organism>
<dbReference type="RefSeq" id="WP_119761204.1">
    <property type="nucleotide sequence ID" value="NZ_QYUJ01000009.1"/>
</dbReference>
<dbReference type="InterPro" id="IPR011335">
    <property type="entry name" value="Restrct_endonuc-II-like"/>
</dbReference>
<evidence type="ECO:0000313" key="9">
    <source>
        <dbReference type="EMBL" id="RJF74618.1"/>
    </source>
</evidence>
<protein>
    <submittedName>
        <fullName evidence="9">Very short patch repair endonuclease</fullName>
    </submittedName>
</protein>
<evidence type="ECO:0000256" key="5">
    <source>
        <dbReference type="ARBA" id="ARBA00023204"/>
    </source>
</evidence>
<keyword evidence="3" id="KW-0227">DNA damage</keyword>
<dbReference type="Proteomes" id="UP000286287">
    <property type="component" value="Unassembled WGS sequence"/>
</dbReference>
<evidence type="ECO:0000313" key="10">
    <source>
        <dbReference type="Proteomes" id="UP000286287"/>
    </source>
</evidence>
<feature type="region of interest" description="Disordered" evidence="7">
    <location>
        <begin position="165"/>
        <end position="184"/>
    </location>
</feature>
<keyword evidence="4" id="KW-0378">Hydrolase</keyword>
<dbReference type="GO" id="GO:0016787">
    <property type="term" value="F:hydrolase activity"/>
    <property type="evidence" value="ECO:0007669"/>
    <property type="project" value="UniProtKB-KW"/>
</dbReference>
<evidence type="ECO:0000256" key="4">
    <source>
        <dbReference type="ARBA" id="ARBA00022801"/>
    </source>
</evidence>
<evidence type="ECO:0000256" key="1">
    <source>
        <dbReference type="ARBA" id="ARBA00022722"/>
    </source>
</evidence>
<keyword evidence="5" id="KW-0234">DNA repair</keyword>
<keyword evidence="2 9" id="KW-0255">Endonuclease</keyword>
<feature type="domain" description="DUF559" evidence="8">
    <location>
        <begin position="81"/>
        <end position="122"/>
    </location>
</feature>
<evidence type="ECO:0000259" key="8">
    <source>
        <dbReference type="Pfam" id="PF04480"/>
    </source>
</evidence>
<dbReference type="OrthoDB" id="9801520at2"/>
<dbReference type="Gene3D" id="3.40.960.10">
    <property type="entry name" value="VSR Endonuclease"/>
    <property type="match status" value="1"/>
</dbReference>
<evidence type="ECO:0000256" key="3">
    <source>
        <dbReference type="ARBA" id="ARBA00022763"/>
    </source>
</evidence>
<dbReference type="Pfam" id="PF04480">
    <property type="entry name" value="DUF559"/>
    <property type="match status" value="1"/>
</dbReference>
<sequence length="184" mass="21590">MAPVGSARENTKPELLLRRELWKQGLRYRLHQRTPVGRPDIVFPSKKVAIFIDGCFWHGCPDHYVRPRSKNEFWAAKLLQNYERDHRQTVELERLGWRILRFWEHEVHTEVEVLAERIRAVLNGAHQAIPALHVVQVDPLNDDASLERRVMRDVRNPLHEEEVIRARSTKKWDQPKKSAATGSS</sequence>
<dbReference type="InterPro" id="IPR004603">
    <property type="entry name" value="DNA_mismatch_endonuc_vsr"/>
</dbReference>
<comment type="similarity">
    <text evidence="6">Belongs to the Vsr family.</text>
</comment>
<dbReference type="AlphaFoldDB" id="A0A418VET0"/>
<dbReference type="NCBIfam" id="TIGR00632">
    <property type="entry name" value="vsr"/>
    <property type="match status" value="1"/>
</dbReference>
<dbReference type="CDD" id="cd00221">
    <property type="entry name" value="Vsr"/>
    <property type="match status" value="1"/>
</dbReference>
<evidence type="ECO:0000256" key="6">
    <source>
        <dbReference type="ARBA" id="ARBA00029466"/>
    </source>
</evidence>
<dbReference type="GO" id="GO:0006298">
    <property type="term" value="P:mismatch repair"/>
    <property type="evidence" value="ECO:0007669"/>
    <property type="project" value="InterPro"/>
</dbReference>
<keyword evidence="1" id="KW-0540">Nuclease</keyword>
<proteinExistence type="inferred from homology"/>
<feature type="compositionally biased region" description="Basic and acidic residues" evidence="7">
    <location>
        <begin position="165"/>
        <end position="176"/>
    </location>
</feature>
<dbReference type="InterPro" id="IPR007569">
    <property type="entry name" value="DUF559"/>
</dbReference>
<evidence type="ECO:0000256" key="7">
    <source>
        <dbReference type="SAM" id="MobiDB-lite"/>
    </source>
</evidence>
<evidence type="ECO:0000256" key="2">
    <source>
        <dbReference type="ARBA" id="ARBA00022759"/>
    </source>
</evidence>
<dbReference type="GO" id="GO:0004519">
    <property type="term" value="F:endonuclease activity"/>
    <property type="evidence" value="ECO:0007669"/>
    <property type="project" value="UniProtKB-KW"/>
</dbReference>
<accession>A0A418VET0</accession>